<dbReference type="Proteomes" id="UP000002274">
    <property type="component" value="Chromosome"/>
</dbReference>
<proteinExistence type="predicted"/>
<organism evidence="2 3">
    <name type="scientific">Prochlorococcus marinus (strain MIT 9303)</name>
    <dbReference type="NCBI Taxonomy" id="59922"/>
    <lineage>
        <taxon>Bacteria</taxon>
        <taxon>Bacillati</taxon>
        <taxon>Cyanobacteriota</taxon>
        <taxon>Cyanophyceae</taxon>
        <taxon>Synechococcales</taxon>
        <taxon>Prochlorococcaceae</taxon>
        <taxon>Prochlorococcus</taxon>
    </lineage>
</organism>
<dbReference type="AlphaFoldDB" id="A2CD50"/>
<feature type="transmembrane region" description="Helical" evidence="1">
    <location>
        <begin position="121"/>
        <end position="144"/>
    </location>
</feature>
<keyword evidence="1" id="KW-0812">Transmembrane</keyword>
<evidence type="ECO:0000256" key="1">
    <source>
        <dbReference type="SAM" id="Phobius"/>
    </source>
</evidence>
<keyword evidence="1" id="KW-1133">Transmembrane helix</keyword>
<keyword evidence="1" id="KW-0472">Membrane</keyword>
<feature type="transmembrane region" description="Helical" evidence="1">
    <location>
        <begin position="90"/>
        <end position="109"/>
    </location>
</feature>
<dbReference type="BioCyc" id="PMAR59922:G1G80-2349-MONOMER"/>
<gene>
    <name evidence="2" type="ordered locus">P9303_26801</name>
</gene>
<sequence length="150" mass="16798">MQKRLDKIQGLIDEGYNLEKKFGFPVLKTSEGKSKSVGGINSPTGFSWIGFFFPFVVCTQIREWSYFYINGIILIVISLVSLKLNLSSDLYTGSQVGIGVMYGFYYPYLRYLANEKGIKEIPILISIFLGIILTFLCALPSAIIDSIAEL</sequence>
<evidence type="ECO:0000313" key="2">
    <source>
        <dbReference type="EMBL" id="ABM79410.1"/>
    </source>
</evidence>
<protein>
    <submittedName>
        <fullName evidence="2">Uncharacterized protein</fullName>
    </submittedName>
</protein>
<dbReference type="HOGENOM" id="CLU_1738910_0_0_3"/>
<name>A2CD50_PROM3</name>
<feature type="transmembrane region" description="Helical" evidence="1">
    <location>
        <begin position="66"/>
        <end position="84"/>
    </location>
</feature>
<dbReference type="EMBL" id="CP000554">
    <property type="protein sequence ID" value="ABM79410.1"/>
    <property type="molecule type" value="Genomic_DNA"/>
</dbReference>
<reference evidence="2 3" key="1">
    <citation type="journal article" date="2007" name="PLoS Genet.">
        <title>Patterns and implications of gene gain and loss in the evolution of Prochlorococcus.</title>
        <authorList>
            <person name="Kettler G.C."/>
            <person name="Martiny A.C."/>
            <person name="Huang K."/>
            <person name="Zucker J."/>
            <person name="Coleman M.L."/>
            <person name="Rodrigue S."/>
            <person name="Chen F."/>
            <person name="Lapidus A."/>
            <person name="Ferriera S."/>
            <person name="Johnson J."/>
            <person name="Steglich C."/>
            <person name="Church G.M."/>
            <person name="Richardson P."/>
            <person name="Chisholm S.W."/>
        </authorList>
    </citation>
    <scope>NUCLEOTIDE SEQUENCE [LARGE SCALE GENOMIC DNA]</scope>
    <source>
        <strain evidence="2 3">MIT 9303</strain>
    </source>
</reference>
<accession>A2CD50</accession>
<dbReference type="KEGG" id="pmf:P9303_26801"/>
<evidence type="ECO:0000313" key="3">
    <source>
        <dbReference type="Proteomes" id="UP000002274"/>
    </source>
</evidence>